<organism evidence="1 2">
    <name type="scientific">Hermetia illucens</name>
    <name type="common">Black soldier fly</name>
    <dbReference type="NCBI Taxonomy" id="343691"/>
    <lineage>
        <taxon>Eukaryota</taxon>
        <taxon>Metazoa</taxon>
        <taxon>Ecdysozoa</taxon>
        <taxon>Arthropoda</taxon>
        <taxon>Hexapoda</taxon>
        <taxon>Insecta</taxon>
        <taxon>Pterygota</taxon>
        <taxon>Neoptera</taxon>
        <taxon>Endopterygota</taxon>
        <taxon>Diptera</taxon>
        <taxon>Brachycera</taxon>
        <taxon>Stratiomyomorpha</taxon>
        <taxon>Stratiomyidae</taxon>
        <taxon>Hermetiinae</taxon>
        <taxon>Hermetia</taxon>
    </lineage>
</organism>
<keyword evidence="2" id="KW-1185">Reference proteome</keyword>
<evidence type="ECO:0000313" key="2">
    <source>
        <dbReference type="Proteomes" id="UP000594454"/>
    </source>
</evidence>
<name>A0A7R8UPK6_HERIL</name>
<proteinExistence type="predicted"/>
<dbReference type="EMBL" id="LR899011">
    <property type="protein sequence ID" value="CAD7084663.1"/>
    <property type="molecule type" value="Genomic_DNA"/>
</dbReference>
<dbReference type="AlphaFoldDB" id="A0A7R8UPK6"/>
<dbReference type="Pfam" id="PF14223">
    <property type="entry name" value="Retrotran_gag_2"/>
    <property type="match status" value="1"/>
</dbReference>
<sequence length="106" mass="12072">MTSNIIASIPKLKGRENYEEWAFAVEHFLILPNDAKARAKIILTIDPGLYVYIKEESSAMGLWNKLKTMYTDTSFTRRIGLLRNLISIRRTEITVNMAVAIALMPV</sequence>
<evidence type="ECO:0000313" key="1">
    <source>
        <dbReference type="EMBL" id="CAD7084663.1"/>
    </source>
</evidence>
<accession>A0A7R8UPK6</accession>
<reference evidence="1 2" key="1">
    <citation type="submission" date="2020-11" db="EMBL/GenBank/DDBJ databases">
        <authorList>
            <person name="Wallbank WR R."/>
            <person name="Pardo Diaz C."/>
            <person name="Kozak K."/>
            <person name="Martin S."/>
            <person name="Jiggins C."/>
            <person name="Moest M."/>
            <person name="Warren A I."/>
            <person name="Generalovic N T."/>
            <person name="Byers J.R.P. K."/>
            <person name="Montejo-Kovacevich G."/>
            <person name="Yen C E."/>
        </authorList>
    </citation>
    <scope>NUCLEOTIDE SEQUENCE [LARGE SCALE GENOMIC DNA]</scope>
</reference>
<protein>
    <submittedName>
        <fullName evidence="1">Uncharacterized protein</fullName>
    </submittedName>
</protein>
<dbReference type="InParanoid" id="A0A7R8UPK6"/>
<dbReference type="Proteomes" id="UP000594454">
    <property type="component" value="Chromosome 3"/>
</dbReference>
<gene>
    <name evidence="1" type="ORF">HERILL_LOCUS7546</name>
</gene>